<dbReference type="CDD" id="cd02042">
    <property type="entry name" value="ParAB_family"/>
    <property type="match status" value="1"/>
</dbReference>
<dbReference type="Gene3D" id="3.40.50.300">
    <property type="entry name" value="P-loop containing nucleotide triphosphate hydrolases"/>
    <property type="match status" value="1"/>
</dbReference>
<protein>
    <recommendedName>
        <fullName evidence="3">Chromosome partitioning protein</fullName>
    </recommendedName>
</protein>
<evidence type="ECO:0000313" key="2">
    <source>
        <dbReference type="Proteomes" id="UP000075377"/>
    </source>
</evidence>
<dbReference type="InterPro" id="IPR009744">
    <property type="entry name" value="VirC1"/>
</dbReference>
<sequence length="233" mass="25141">MPVVVFANPKGGVGKSTTSLVLGTTLAAMGVATSIVDADPRQLLRRWGEQSNTTNPVTIIGSSDEDTILNTIDDRAQVDQVVIVDLEGTASRLTSYAISRADLVIVPMQATAPDADGASEVMSMMRQEERAFRRKIDARIMFNRTNPAIVTKIERQLIADLKESGVVTLETRLNQRQAYSLIFAAFKSLAEMEVDPDLAHHAGGVTKARKNAEALAAEVYDILIGQQENTGAA</sequence>
<dbReference type="EMBL" id="LHZX01000261">
    <property type="protein sequence ID" value="KXV69854.1"/>
    <property type="molecule type" value="Genomic_DNA"/>
</dbReference>
<accession>A0A149UPT7</accession>
<organism evidence="1 2">
    <name type="scientific">Acetobacter malorum</name>
    <dbReference type="NCBI Taxonomy" id="178901"/>
    <lineage>
        <taxon>Bacteria</taxon>
        <taxon>Pseudomonadati</taxon>
        <taxon>Pseudomonadota</taxon>
        <taxon>Alphaproteobacteria</taxon>
        <taxon>Acetobacterales</taxon>
        <taxon>Acetobacteraceae</taxon>
        <taxon>Acetobacter</taxon>
    </lineage>
</organism>
<dbReference type="RefSeq" id="WP_061499835.1">
    <property type="nucleotide sequence ID" value="NZ_LHZX01000261.1"/>
</dbReference>
<dbReference type="PANTHER" id="PTHR13696">
    <property type="entry name" value="P-LOOP CONTAINING NUCLEOSIDE TRIPHOSPHATE HYDROLASE"/>
    <property type="match status" value="1"/>
</dbReference>
<dbReference type="SUPFAM" id="SSF52540">
    <property type="entry name" value="P-loop containing nucleoside triphosphate hydrolases"/>
    <property type="match status" value="1"/>
</dbReference>
<dbReference type="PATRIC" id="fig|178901.14.peg.953"/>
<name>A0A149UPT7_9PROT</name>
<dbReference type="AlphaFoldDB" id="A0A149UPT7"/>
<evidence type="ECO:0000313" key="1">
    <source>
        <dbReference type="EMBL" id="KXV69854.1"/>
    </source>
</evidence>
<dbReference type="InterPro" id="IPR050678">
    <property type="entry name" value="DNA_Partitioning_ATPase"/>
</dbReference>
<dbReference type="PIRSF" id="PIRSF009320">
    <property type="entry name" value="Nuc_binding_HP_1000"/>
    <property type="match status" value="1"/>
</dbReference>
<dbReference type="Proteomes" id="UP000075377">
    <property type="component" value="Unassembled WGS sequence"/>
</dbReference>
<proteinExistence type="predicted"/>
<dbReference type="InterPro" id="IPR027417">
    <property type="entry name" value="P-loop_NTPase"/>
</dbReference>
<dbReference type="PANTHER" id="PTHR13696:SF96">
    <property type="entry name" value="COBQ_COBB_MIND_PARA NUCLEOTIDE BINDING DOMAIN-CONTAINING PROTEIN"/>
    <property type="match status" value="1"/>
</dbReference>
<gene>
    <name evidence="1" type="ORF">AD951_04755</name>
</gene>
<reference evidence="1 2" key="1">
    <citation type="submission" date="2015-06" db="EMBL/GenBank/DDBJ databases">
        <title>Improved classification and identification of acetic acid bacteria using matrix-assisted laser desorption/ionization time-of-flight mass spectrometry; Gluconobacter nephelii and Gluconobacter uchimurae are later heterotypic synonyms of Gluconobacter japonicus and Gluconobacter oxydans, respectively.</title>
        <authorList>
            <person name="Li L."/>
            <person name="Cleenwerck I."/>
            <person name="De Vuyst L."/>
            <person name="Vandamme P."/>
        </authorList>
    </citation>
    <scope>NUCLEOTIDE SEQUENCE [LARGE SCALE GENOMIC DNA]</scope>
    <source>
        <strain evidence="1 2">LMG 1699</strain>
    </source>
</reference>
<evidence type="ECO:0008006" key="3">
    <source>
        <dbReference type="Google" id="ProtNLM"/>
    </source>
</evidence>
<comment type="caution">
    <text evidence="1">The sequence shown here is derived from an EMBL/GenBank/DDBJ whole genome shotgun (WGS) entry which is preliminary data.</text>
</comment>
<dbReference type="Pfam" id="PF07015">
    <property type="entry name" value="VirC1"/>
    <property type="match status" value="1"/>
</dbReference>